<dbReference type="PROSITE" id="PS51843">
    <property type="entry name" value="NR_LBD"/>
    <property type="match status" value="1"/>
</dbReference>
<keyword evidence="8" id="KW-0238">DNA-binding</keyword>
<dbReference type="GO" id="GO:0035100">
    <property type="term" value="F:ecdysone binding"/>
    <property type="evidence" value="ECO:0007669"/>
    <property type="project" value="InterPro"/>
</dbReference>
<evidence type="ECO:0000256" key="8">
    <source>
        <dbReference type="ARBA" id="ARBA00023125"/>
    </source>
</evidence>
<dbReference type="SMR" id="A0A6I9V4G9"/>
<dbReference type="InterPro" id="IPR050234">
    <property type="entry name" value="Nuclear_hormone_rcpt_NR1"/>
</dbReference>
<evidence type="ECO:0000259" key="18">
    <source>
        <dbReference type="PROSITE" id="PS51843"/>
    </source>
</evidence>
<keyword evidence="11" id="KW-0539">Nucleus</keyword>
<dbReference type="GO" id="GO:0030154">
    <property type="term" value="P:cell differentiation"/>
    <property type="evidence" value="ECO:0007669"/>
    <property type="project" value="TreeGrafter"/>
</dbReference>
<feature type="domain" description="NR LBD" evidence="18">
    <location>
        <begin position="618"/>
        <end position="853"/>
    </location>
</feature>
<evidence type="ECO:0000313" key="20">
    <source>
        <dbReference type="RefSeq" id="XP_011203443.2"/>
    </source>
</evidence>
<evidence type="ECO:0000256" key="9">
    <source>
        <dbReference type="ARBA" id="ARBA00023163"/>
    </source>
</evidence>
<name>A0A6I9V4G9_BACDO</name>
<proteinExistence type="inferred from homology"/>
<dbReference type="Gene3D" id="1.10.565.10">
    <property type="entry name" value="Retinoid X Receptor"/>
    <property type="match status" value="1"/>
</dbReference>
<feature type="region of interest" description="Disordered" evidence="16">
    <location>
        <begin position="199"/>
        <end position="246"/>
    </location>
</feature>
<dbReference type="InterPro" id="IPR013088">
    <property type="entry name" value="Znf_NHR/GATA"/>
</dbReference>
<dbReference type="InterPro" id="IPR001628">
    <property type="entry name" value="Znf_hrmn_rcpt"/>
</dbReference>
<comment type="similarity">
    <text evidence="2">Belongs to the nuclear hormone receptor family. NR1 subfamily.</text>
</comment>
<evidence type="ECO:0000256" key="6">
    <source>
        <dbReference type="ARBA" id="ARBA00022833"/>
    </source>
</evidence>
<dbReference type="CDD" id="cd07161">
    <property type="entry name" value="NR_DBD_EcR"/>
    <property type="match status" value="1"/>
</dbReference>
<dbReference type="PANTHER" id="PTHR24082:SF507">
    <property type="entry name" value="BILE ACID RECEPTOR-RELATED"/>
    <property type="match status" value="1"/>
</dbReference>
<dbReference type="PRINTS" id="PR00398">
    <property type="entry name" value="STRDHORMONER"/>
</dbReference>
<feature type="domain" description="Nuclear receptor" evidence="17">
    <location>
        <begin position="469"/>
        <end position="544"/>
    </location>
</feature>
<evidence type="ECO:0000256" key="4">
    <source>
        <dbReference type="ARBA" id="ARBA00022723"/>
    </source>
</evidence>
<evidence type="ECO:0000259" key="17">
    <source>
        <dbReference type="PROSITE" id="PS51030"/>
    </source>
</evidence>
<dbReference type="GO" id="GO:0000978">
    <property type="term" value="F:RNA polymerase II cis-regulatory region sequence-specific DNA binding"/>
    <property type="evidence" value="ECO:0007669"/>
    <property type="project" value="TreeGrafter"/>
</dbReference>
<dbReference type="GO" id="GO:0000122">
    <property type="term" value="P:negative regulation of transcription by RNA polymerase II"/>
    <property type="evidence" value="ECO:0007669"/>
    <property type="project" value="TreeGrafter"/>
</dbReference>
<dbReference type="GO" id="GO:0045944">
    <property type="term" value="P:positive regulation of transcription by RNA polymerase II"/>
    <property type="evidence" value="ECO:0007669"/>
    <property type="project" value="TreeGrafter"/>
</dbReference>
<dbReference type="InterPro" id="IPR035500">
    <property type="entry name" value="NHR-like_dom_sf"/>
</dbReference>
<keyword evidence="9" id="KW-0804">Transcription</keyword>
<dbReference type="InterPro" id="IPR003069">
    <property type="entry name" value="Ecdystd_rcpt"/>
</dbReference>
<comment type="subcellular location">
    <subcellularLocation>
        <location evidence="1">Nucleus</location>
    </subcellularLocation>
</comment>
<keyword evidence="4" id="KW-0479">Metal-binding</keyword>
<dbReference type="GeneID" id="105226312"/>
<keyword evidence="5" id="KW-0863">Zinc-finger</keyword>
<protein>
    <recommendedName>
        <fullName evidence="3">Ecdysone receptor</fullName>
    </recommendedName>
    <alternativeName>
        <fullName evidence="12">20-hydroxy-ecdysone receptor</fullName>
    </alternativeName>
    <alternativeName>
        <fullName evidence="13">EcRH</fullName>
    </alternativeName>
    <alternativeName>
        <fullName evidence="14">Ecdysteroid receptor</fullName>
    </alternativeName>
    <alternativeName>
        <fullName evidence="15">Nuclear receptor subfamily 1 group H member 1</fullName>
    </alternativeName>
</protein>
<dbReference type="PROSITE" id="PS00031">
    <property type="entry name" value="NUCLEAR_REC_DBD_1"/>
    <property type="match status" value="1"/>
</dbReference>
<evidence type="ECO:0000256" key="5">
    <source>
        <dbReference type="ARBA" id="ARBA00022771"/>
    </source>
</evidence>
<evidence type="ECO:0000256" key="3">
    <source>
        <dbReference type="ARBA" id="ARBA00022052"/>
    </source>
</evidence>
<dbReference type="SUPFAM" id="SSF48508">
    <property type="entry name" value="Nuclear receptor ligand-binding domain"/>
    <property type="match status" value="1"/>
</dbReference>
<evidence type="ECO:0000256" key="12">
    <source>
        <dbReference type="ARBA" id="ARBA00029963"/>
    </source>
</evidence>
<evidence type="ECO:0000256" key="2">
    <source>
        <dbReference type="ARBA" id="ARBA00008092"/>
    </source>
</evidence>
<dbReference type="Pfam" id="PF00105">
    <property type="entry name" value="zf-C4"/>
    <property type="match status" value="1"/>
</dbReference>
<dbReference type="CDD" id="cd06938">
    <property type="entry name" value="NR_LBD_EcR"/>
    <property type="match status" value="1"/>
</dbReference>
<dbReference type="SMART" id="SM00430">
    <property type="entry name" value="HOLI"/>
    <property type="match status" value="1"/>
</dbReference>
<dbReference type="KEGG" id="bdr:105226312"/>
<feature type="compositionally biased region" description="Polar residues" evidence="16">
    <location>
        <begin position="404"/>
        <end position="416"/>
    </location>
</feature>
<evidence type="ECO:0000256" key="14">
    <source>
        <dbReference type="ARBA" id="ARBA00033003"/>
    </source>
</evidence>
<feature type="compositionally biased region" description="Low complexity" evidence="16">
    <location>
        <begin position="7"/>
        <end position="39"/>
    </location>
</feature>
<evidence type="ECO:0000313" key="19">
    <source>
        <dbReference type="Proteomes" id="UP001652620"/>
    </source>
</evidence>
<dbReference type="GO" id="GO:0090575">
    <property type="term" value="C:RNA polymerase II transcription regulator complex"/>
    <property type="evidence" value="ECO:0007669"/>
    <property type="project" value="TreeGrafter"/>
</dbReference>
<evidence type="ECO:0000256" key="15">
    <source>
        <dbReference type="ARBA" id="ARBA00033286"/>
    </source>
</evidence>
<dbReference type="GO" id="GO:0008270">
    <property type="term" value="F:zinc ion binding"/>
    <property type="evidence" value="ECO:0007669"/>
    <property type="project" value="UniProtKB-KW"/>
</dbReference>
<dbReference type="RefSeq" id="XP_011203444.2">
    <property type="nucleotide sequence ID" value="XM_011205142.4"/>
</dbReference>
<dbReference type="PRINTS" id="PR00047">
    <property type="entry name" value="STROIDFINGER"/>
</dbReference>
<dbReference type="PRINTS" id="PR01283">
    <property type="entry name" value="ECDYSTEROIDR"/>
</dbReference>
<dbReference type="GO" id="GO:0035076">
    <property type="term" value="P:ecdysone receptor signaling pathway"/>
    <property type="evidence" value="ECO:0007669"/>
    <property type="project" value="InterPro"/>
</dbReference>
<dbReference type="OrthoDB" id="5837785at2759"/>
<feature type="compositionally biased region" description="Low complexity" evidence="16">
    <location>
        <begin position="383"/>
        <end position="392"/>
    </location>
</feature>
<dbReference type="GO" id="GO:0004879">
    <property type="term" value="F:nuclear receptor activity"/>
    <property type="evidence" value="ECO:0007669"/>
    <property type="project" value="InterPro"/>
</dbReference>
<dbReference type="RefSeq" id="XP_011203443.2">
    <property type="nucleotide sequence ID" value="XM_011205141.4"/>
</dbReference>
<organism evidence="19 20">
    <name type="scientific">Bactrocera dorsalis</name>
    <name type="common">Oriental fruit fly</name>
    <name type="synonym">Dacus dorsalis</name>
    <dbReference type="NCBI Taxonomy" id="27457"/>
    <lineage>
        <taxon>Eukaryota</taxon>
        <taxon>Metazoa</taxon>
        <taxon>Ecdysozoa</taxon>
        <taxon>Arthropoda</taxon>
        <taxon>Hexapoda</taxon>
        <taxon>Insecta</taxon>
        <taxon>Pterygota</taxon>
        <taxon>Neoptera</taxon>
        <taxon>Endopterygota</taxon>
        <taxon>Diptera</taxon>
        <taxon>Brachycera</taxon>
        <taxon>Muscomorpha</taxon>
        <taxon>Tephritoidea</taxon>
        <taxon>Tephritidae</taxon>
        <taxon>Bactrocera</taxon>
        <taxon>Bactrocera</taxon>
    </lineage>
</organism>
<dbReference type="SMART" id="SM00399">
    <property type="entry name" value="ZnF_C4"/>
    <property type="match status" value="1"/>
</dbReference>
<reference evidence="20 21" key="1">
    <citation type="submission" date="2025-05" db="UniProtKB">
        <authorList>
            <consortium name="RefSeq"/>
        </authorList>
    </citation>
    <scope>IDENTIFICATION</scope>
    <source>
        <tissue evidence="20 21">Adult</tissue>
    </source>
</reference>
<dbReference type="Proteomes" id="UP001652620">
    <property type="component" value="Chromosome 3"/>
</dbReference>
<evidence type="ECO:0000256" key="13">
    <source>
        <dbReference type="ARBA" id="ARBA00030794"/>
    </source>
</evidence>
<gene>
    <name evidence="20 21" type="primary">LOC105226312</name>
</gene>
<dbReference type="SUPFAM" id="SSF57716">
    <property type="entry name" value="Glucocorticoid receptor-like (DNA-binding domain)"/>
    <property type="match status" value="1"/>
</dbReference>
<dbReference type="Pfam" id="PF00104">
    <property type="entry name" value="Hormone_recep"/>
    <property type="match status" value="1"/>
</dbReference>
<evidence type="ECO:0000256" key="1">
    <source>
        <dbReference type="ARBA" id="ARBA00004123"/>
    </source>
</evidence>
<keyword evidence="10 20" id="KW-0675">Receptor</keyword>
<evidence type="ECO:0000313" key="21">
    <source>
        <dbReference type="RefSeq" id="XP_011203444.2"/>
    </source>
</evidence>
<feature type="region of interest" description="Disordered" evidence="16">
    <location>
        <begin position="1"/>
        <end position="39"/>
    </location>
</feature>
<dbReference type="PANTHER" id="PTHR24082">
    <property type="entry name" value="NUCLEAR HORMONE RECEPTOR"/>
    <property type="match status" value="1"/>
</dbReference>
<keyword evidence="6" id="KW-0862">Zinc</keyword>
<keyword evidence="7" id="KW-0805">Transcription regulation</keyword>
<dbReference type="InterPro" id="IPR001723">
    <property type="entry name" value="Nuclear_hrmn_rcpt"/>
</dbReference>
<keyword evidence="19" id="KW-1185">Reference proteome</keyword>
<evidence type="ECO:0000256" key="10">
    <source>
        <dbReference type="ARBA" id="ARBA00023170"/>
    </source>
</evidence>
<dbReference type="InterPro" id="IPR000536">
    <property type="entry name" value="Nucl_hrmn_rcpt_lig-bd"/>
</dbReference>
<dbReference type="AlphaFoldDB" id="A0A6I9V4G9"/>
<accession>A0A6I9V4G9</accession>
<evidence type="ECO:0000256" key="16">
    <source>
        <dbReference type="SAM" id="MobiDB-lite"/>
    </source>
</evidence>
<sequence>MYRLNVQQQQQQQSQQQSTSSASTSHAKTATQTSSTTAGAATTTIIPSHILLQQQLAAAAAAAAAGVNQPPATIAATHLLSVAAIASGEVSNALDLNGVHQQQQQQQQRTLIHQPRQAHVTHHQRLHANNNNNHNATSITLGEKPTIITNVLAASVEEKIKIISTAIKTEPLHDVIALTKHNTASATAVAASTSAPLTAVNSSSSHSNFSNTSINRNSNNNTLSNSNNSNNNHGNTGHNNNNNAVNNSNNIIALTVSTLPSTASSSSGTSISVAANKSAAAVSNATTIAVSPLNNVNTINLVVGGGSGVAAAGGVSGAASTSSGVAGGGTLVITTGGNHSATASSSSAAAAGGNASGTANGHLVFVPKRARLECPPSNEEWISTSSPGSVPSSAPPLSPSPGSQNHSYSANMSNGYASPMSAGSYDPYSPNGKPGRDDLSPSSSLNGYSANESCDVKKIKKGPAPRLQEELCLVCGDRASGYHYNALTCEGCKGFFRRSVTKNAVYCCKFGRSCEMDMYMRRKCQECRMKKCLAVGMRPECVVPENQCAMKRREKKAQKEKEKQTTGNSPIICKSESIKNEILELMNCEPPSHPTCPLLPDDIVAKCRASNIPPLTRNQLAVIYKLIWYQDGYEQPSDEDLKRITSTPDENESPNDVSFRHITEITILTVQLIVEFAKGLPAFTKIPQEDQITLLKACSSEVMMLRMARRYDHNSDSIFFANNRSYTRDAYKMAGVADNIEDLLHFCRQMYSMKVDNVEYALLTAIVIFSDRPGLEKAELVEAIQNYYINTLRVYIINRHCGDTKSLVFFAKLLSILTELRTLGNQNAEMCFSLKLKNRKLPKFLEEIWDVHAVPPSVQSHIQAMQAEQESLEANAAAVATTSTSAAASSSASGSPTDMIGVGFANNSPNSTSVSTSAIGMNGGLSSATTAGTSSLYGMPFKQEYIMGPGSGIGIGGNLTLKSEHLIGMQLSNDHHMMGIQLKQEHMMGGVDHNTAA</sequence>
<dbReference type="PROSITE" id="PS51030">
    <property type="entry name" value="NUCLEAR_REC_DBD_2"/>
    <property type="match status" value="1"/>
</dbReference>
<dbReference type="InterPro" id="IPR041889">
    <property type="entry name" value="NR_LBD_EcR"/>
</dbReference>
<feature type="region of interest" description="Disordered" evidence="16">
    <location>
        <begin position="377"/>
        <end position="443"/>
    </location>
</feature>
<evidence type="ECO:0000256" key="7">
    <source>
        <dbReference type="ARBA" id="ARBA00023015"/>
    </source>
</evidence>
<evidence type="ECO:0000256" key="11">
    <source>
        <dbReference type="ARBA" id="ARBA00023242"/>
    </source>
</evidence>
<dbReference type="Gene3D" id="3.30.50.10">
    <property type="entry name" value="Erythroid Transcription Factor GATA-1, subunit A"/>
    <property type="match status" value="1"/>
</dbReference>